<accession>A6J2H8</accession>
<dbReference type="EMBL" id="CH473974">
    <property type="protein sequence ID" value="EDL76110.1"/>
    <property type="molecule type" value="Genomic_DNA"/>
</dbReference>
<gene>
    <name evidence="1" type="ORF">rCG_49456</name>
</gene>
<dbReference type="AlphaFoldDB" id="A6J2H8"/>
<organism evidence="1 2">
    <name type="scientific">Rattus norvegicus</name>
    <name type="common">Rat</name>
    <dbReference type="NCBI Taxonomy" id="10116"/>
    <lineage>
        <taxon>Eukaryota</taxon>
        <taxon>Metazoa</taxon>
        <taxon>Chordata</taxon>
        <taxon>Craniata</taxon>
        <taxon>Vertebrata</taxon>
        <taxon>Euteleostomi</taxon>
        <taxon>Mammalia</taxon>
        <taxon>Eutheria</taxon>
        <taxon>Euarchontoglires</taxon>
        <taxon>Glires</taxon>
        <taxon>Rodentia</taxon>
        <taxon>Myomorpha</taxon>
        <taxon>Muroidea</taxon>
        <taxon>Muridae</taxon>
        <taxon>Murinae</taxon>
        <taxon>Rattus</taxon>
    </lineage>
</organism>
<protein>
    <submittedName>
        <fullName evidence="1">RCG49456</fullName>
    </submittedName>
</protein>
<feature type="non-terminal residue" evidence="1">
    <location>
        <position position="39"/>
    </location>
</feature>
<reference evidence="2" key="1">
    <citation type="submission" date="2005-09" db="EMBL/GenBank/DDBJ databases">
        <authorList>
            <person name="Mural R.J."/>
            <person name="Li P.W."/>
            <person name="Adams M.D."/>
            <person name="Amanatides P.G."/>
            <person name="Baden-Tillson H."/>
            <person name="Barnstead M."/>
            <person name="Chin S.H."/>
            <person name="Dew I."/>
            <person name="Evans C.A."/>
            <person name="Ferriera S."/>
            <person name="Flanigan M."/>
            <person name="Fosler C."/>
            <person name="Glodek A."/>
            <person name="Gu Z."/>
            <person name="Holt R.A."/>
            <person name="Jennings D."/>
            <person name="Kraft C.L."/>
            <person name="Lu F."/>
            <person name="Nguyen T."/>
            <person name="Nusskern D.R."/>
            <person name="Pfannkoch C.M."/>
            <person name="Sitter C."/>
            <person name="Sutton G.G."/>
            <person name="Venter J.C."/>
            <person name="Wang Z."/>
            <person name="Woodage T."/>
            <person name="Zheng X.H."/>
            <person name="Zhong F."/>
        </authorList>
    </citation>
    <scope>NUCLEOTIDE SEQUENCE [LARGE SCALE GENOMIC DNA]</scope>
    <source>
        <strain>BN</strain>
        <strain evidence="2">Sprague-Dawley</strain>
    </source>
</reference>
<dbReference type="Proteomes" id="UP000234681">
    <property type="component" value="Chromosome 18"/>
</dbReference>
<sequence length="39" mass="4254">MSNLTAWCWLAQSSQNSAFLRDDGIKGCDTTPDLGAFEC</sequence>
<name>A6J2H8_RAT</name>
<proteinExistence type="predicted"/>
<evidence type="ECO:0000313" key="2">
    <source>
        <dbReference type="Proteomes" id="UP000234681"/>
    </source>
</evidence>
<evidence type="ECO:0000313" key="1">
    <source>
        <dbReference type="EMBL" id="EDL76110.1"/>
    </source>
</evidence>